<reference evidence="7" key="1">
    <citation type="journal article" date="2020" name="Stud. Mycol.">
        <title>101 Dothideomycetes genomes: a test case for predicting lifestyles and emergence of pathogens.</title>
        <authorList>
            <person name="Haridas S."/>
            <person name="Albert R."/>
            <person name="Binder M."/>
            <person name="Bloem J."/>
            <person name="Labutti K."/>
            <person name="Salamov A."/>
            <person name="Andreopoulos B."/>
            <person name="Baker S."/>
            <person name="Barry K."/>
            <person name="Bills G."/>
            <person name="Bluhm B."/>
            <person name="Cannon C."/>
            <person name="Castanera R."/>
            <person name="Culley D."/>
            <person name="Daum C."/>
            <person name="Ezra D."/>
            <person name="Gonzalez J."/>
            <person name="Henrissat B."/>
            <person name="Kuo A."/>
            <person name="Liang C."/>
            <person name="Lipzen A."/>
            <person name="Lutzoni F."/>
            <person name="Magnuson J."/>
            <person name="Mondo S."/>
            <person name="Nolan M."/>
            <person name="Ohm R."/>
            <person name="Pangilinan J."/>
            <person name="Park H.-J."/>
            <person name="Ramirez L."/>
            <person name="Alfaro M."/>
            <person name="Sun H."/>
            <person name="Tritt A."/>
            <person name="Yoshinaga Y."/>
            <person name="Zwiers L.-H."/>
            <person name="Turgeon B."/>
            <person name="Goodwin S."/>
            <person name="Spatafora J."/>
            <person name="Crous P."/>
            <person name="Grigoriev I."/>
        </authorList>
    </citation>
    <scope>NUCLEOTIDE SEQUENCE</scope>
    <source>
        <strain evidence="7">CBS 116435</strain>
    </source>
</reference>
<evidence type="ECO:0000256" key="4">
    <source>
        <dbReference type="ARBA" id="ARBA00022737"/>
    </source>
</evidence>
<keyword evidence="5" id="KW-0539">Nucleus</keyword>
<evidence type="ECO:0000256" key="5">
    <source>
        <dbReference type="ARBA" id="ARBA00023242"/>
    </source>
</evidence>
<dbReference type="Pfam" id="PF08640">
    <property type="entry name" value="U3_assoc_6"/>
    <property type="match status" value="1"/>
</dbReference>
<gene>
    <name evidence="7" type="ORF">K431DRAFT_341496</name>
</gene>
<dbReference type="GO" id="GO:0032040">
    <property type="term" value="C:small-subunit processome"/>
    <property type="evidence" value="ECO:0007669"/>
    <property type="project" value="TreeGrafter"/>
</dbReference>
<dbReference type="PANTHER" id="PTHR23271:SF1">
    <property type="entry name" value="U3 SMALL NUCLEOLAR RNA-ASSOCIATED PROTEIN 6 HOMOLOG"/>
    <property type="match status" value="1"/>
</dbReference>
<dbReference type="InterPro" id="IPR055347">
    <property type="entry name" value="UTP6_N"/>
</dbReference>
<comment type="caution">
    <text evidence="7">The sequence shown here is derived from an EMBL/GenBank/DDBJ whole genome shotgun (WGS) entry which is preliminary data.</text>
</comment>
<evidence type="ECO:0000256" key="1">
    <source>
        <dbReference type="ARBA" id="ARBA00004604"/>
    </source>
</evidence>
<dbReference type="InterPro" id="IPR011990">
    <property type="entry name" value="TPR-like_helical_dom_sf"/>
</dbReference>
<dbReference type="GO" id="GO:0034388">
    <property type="term" value="C:Pwp2p-containing subcomplex of 90S preribosome"/>
    <property type="evidence" value="ECO:0007669"/>
    <property type="project" value="TreeGrafter"/>
</dbReference>
<evidence type="ECO:0000313" key="7">
    <source>
        <dbReference type="EMBL" id="KAF2717202.1"/>
    </source>
</evidence>
<dbReference type="PANTHER" id="PTHR23271">
    <property type="entry name" value="HEPATOCELLULAR CARCINOMA-ASSOCIATED ANTIGEN 66"/>
    <property type="match status" value="1"/>
</dbReference>
<evidence type="ECO:0000256" key="3">
    <source>
        <dbReference type="ARBA" id="ARBA00022552"/>
    </source>
</evidence>
<dbReference type="AlphaFoldDB" id="A0A9P4Q365"/>
<dbReference type="InterPro" id="IPR003107">
    <property type="entry name" value="HAT"/>
</dbReference>
<sequence length="428" mass="48040">MAAATDKARFYLEKYVPELQEYERKKIFSRDEIQAIASKRSDFEHLLSARGSTPSDYVRYATYEMNLDSLRKKRCKRLAIKNATTFNGQRTVFFIMDRATKKFPGDIGLWMQYVSYCQREKASKKLAKVFTAVLRLRPTDWGLWVLAAKHYHETQGDMEAARSYLQRGLRFCSNELKMYLEYVKLEMIYLAKLAARRKILGLDQQAIEQQPSGAGSFDSGDDVVALATTTFEDFIGEVDPEMDDNRKDSLQKLAGAPAFSGAIPMAIFDAATKHFQGRTDVALDFYDLVASFRTVTCTPRILKHIVDRSLEEAPTAPTTIICEAKNQLFGAAPDSTELPVMLGRSLAVLKNGLSITSNPTLADQLDEGIRRVIEASLKRHIRVVLEAQPGRGVKQGHDRIRDLLSAVSPADRDADVQLVARLAGLVNQ</sequence>
<proteinExistence type="inferred from homology"/>
<dbReference type="EMBL" id="MU003849">
    <property type="protein sequence ID" value="KAF2717202.1"/>
    <property type="molecule type" value="Genomic_DNA"/>
</dbReference>
<dbReference type="GO" id="GO:0000462">
    <property type="term" value="P:maturation of SSU-rRNA from tricistronic rRNA transcript (SSU-rRNA, 5.8S rRNA, LSU-rRNA)"/>
    <property type="evidence" value="ECO:0007669"/>
    <property type="project" value="InterPro"/>
</dbReference>
<dbReference type="Gene3D" id="1.25.40.10">
    <property type="entry name" value="Tetratricopeptide repeat domain"/>
    <property type="match status" value="1"/>
</dbReference>
<protein>
    <recommendedName>
        <fullName evidence="6">U3 small nucleolar RNA-associated protein 6 N-terminal domain-containing protein</fullName>
    </recommendedName>
</protein>
<dbReference type="InterPro" id="IPR013949">
    <property type="entry name" value="Utp6"/>
</dbReference>
<dbReference type="Proteomes" id="UP000799441">
    <property type="component" value="Unassembled WGS sequence"/>
</dbReference>
<feature type="domain" description="U3 small nucleolar RNA-associated protein 6 N-terminal" evidence="6">
    <location>
        <begin position="12"/>
        <end position="84"/>
    </location>
</feature>
<accession>A0A9P4Q365</accession>
<comment type="subcellular location">
    <subcellularLocation>
        <location evidence="1">Nucleus</location>
        <location evidence="1">Nucleolus</location>
    </subcellularLocation>
</comment>
<evidence type="ECO:0000313" key="8">
    <source>
        <dbReference type="Proteomes" id="UP000799441"/>
    </source>
</evidence>
<evidence type="ECO:0000259" key="6">
    <source>
        <dbReference type="Pfam" id="PF08640"/>
    </source>
</evidence>
<dbReference type="SMART" id="SM00386">
    <property type="entry name" value="HAT"/>
    <property type="match status" value="3"/>
</dbReference>
<comment type="similarity">
    <text evidence="2">Belongs to the UTP6 family.</text>
</comment>
<keyword evidence="3" id="KW-0698">rRNA processing</keyword>
<evidence type="ECO:0000256" key="2">
    <source>
        <dbReference type="ARBA" id="ARBA00010734"/>
    </source>
</evidence>
<dbReference type="OrthoDB" id="28112at2759"/>
<dbReference type="GO" id="GO:0030515">
    <property type="term" value="F:snoRNA binding"/>
    <property type="evidence" value="ECO:0007669"/>
    <property type="project" value="InterPro"/>
</dbReference>
<organism evidence="7 8">
    <name type="scientific">Polychaeton citri CBS 116435</name>
    <dbReference type="NCBI Taxonomy" id="1314669"/>
    <lineage>
        <taxon>Eukaryota</taxon>
        <taxon>Fungi</taxon>
        <taxon>Dikarya</taxon>
        <taxon>Ascomycota</taxon>
        <taxon>Pezizomycotina</taxon>
        <taxon>Dothideomycetes</taxon>
        <taxon>Dothideomycetidae</taxon>
        <taxon>Capnodiales</taxon>
        <taxon>Capnodiaceae</taxon>
        <taxon>Polychaeton</taxon>
    </lineage>
</organism>
<name>A0A9P4Q365_9PEZI</name>
<keyword evidence="4" id="KW-0677">Repeat</keyword>
<dbReference type="SUPFAM" id="SSF48452">
    <property type="entry name" value="TPR-like"/>
    <property type="match status" value="1"/>
</dbReference>
<keyword evidence="8" id="KW-1185">Reference proteome</keyword>